<sequence>MDNLQSLNWTLINEMAASLTQEQRDQAEWRMRNSSRLPMSDYQASFFALASLAFVGRIAIRVWSRHRLSFDDAFLSLGYVSLTVATIIFYVRARLIYYNFALVRGDLIISLIASQEMQDVLDQKYWSFFYMALMFAAIFLVKLSYFALFRPLLRQMPKAFIRYYWASVVLTVVSGIFLALVHLIICPYFGTSS</sequence>
<name>A0ABR1WS27_9PEZI</name>
<feature type="transmembrane region" description="Helical" evidence="1">
    <location>
        <begin position="72"/>
        <end position="90"/>
    </location>
</feature>
<feature type="transmembrane region" description="Helical" evidence="1">
    <location>
        <begin position="163"/>
        <end position="189"/>
    </location>
</feature>
<evidence type="ECO:0000313" key="2">
    <source>
        <dbReference type="EMBL" id="KAK8085851.1"/>
    </source>
</evidence>
<keyword evidence="1" id="KW-0812">Transmembrane</keyword>
<keyword evidence="1" id="KW-0472">Membrane</keyword>
<keyword evidence="3" id="KW-1185">Reference proteome</keyword>
<dbReference type="EMBL" id="JAQQWN010000005">
    <property type="protein sequence ID" value="KAK8085851.1"/>
    <property type="molecule type" value="Genomic_DNA"/>
</dbReference>
<dbReference type="GeneID" id="92044497"/>
<evidence type="ECO:0000256" key="1">
    <source>
        <dbReference type="SAM" id="Phobius"/>
    </source>
</evidence>
<proteinExistence type="predicted"/>
<accession>A0ABR1WS27</accession>
<gene>
    <name evidence="2" type="ORF">PG997_007122</name>
</gene>
<feature type="transmembrane region" description="Helical" evidence="1">
    <location>
        <begin position="42"/>
        <end position="60"/>
    </location>
</feature>
<feature type="transmembrane region" description="Helical" evidence="1">
    <location>
        <begin position="125"/>
        <end position="148"/>
    </location>
</feature>
<keyword evidence="1" id="KW-1133">Transmembrane helix</keyword>
<organism evidence="2 3">
    <name type="scientific">Apiospora hydei</name>
    <dbReference type="NCBI Taxonomy" id="1337664"/>
    <lineage>
        <taxon>Eukaryota</taxon>
        <taxon>Fungi</taxon>
        <taxon>Dikarya</taxon>
        <taxon>Ascomycota</taxon>
        <taxon>Pezizomycotina</taxon>
        <taxon>Sordariomycetes</taxon>
        <taxon>Xylariomycetidae</taxon>
        <taxon>Amphisphaeriales</taxon>
        <taxon>Apiosporaceae</taxon>
        <taxon>Apiospora</taxon>
    </lineage>
</organism>
<evidence type="ECO:0000313" key="3">
    <source>
        <dbReference type="Proteomes" id="UP001433268"/>
    </source>
</evidence>
<feature type="non-terminal residue" evidence="2">
    <location>
        <position position="193"/>
    </location>
</feature>
<dbReference type="RefSeq" id="XP_066670360.1">
    <property type="nucleotide sequence ID" value="XM_066811437.1"/>
</dbReference>
<reference evidence="2 3" key="1">
    <citation type="submission" date="2023-01" db="EMBL/GenBank/DDBJ databases">
        <title>Analysis of 21 Apiospora genomes using comparative genomics revels a genus with tremendous synthesis potential of carbohydrate active enzymes and secondary metabolites.</title>
        <authorList>
            <person name="Sorensen T."/>
        </authorList>
    </citation>
    <scope>NUCLEOTIDE SEQUENCE [LARGE SCALE GENOMIC DNA]</scope>
    <source>
        <strain evidence="2 3">CBS 114990</strain>
    </source>
</reference>
<protein>
    <submittedName>
        <fullName evidence="2">Uncharacterized protein</fullName>
    </submittedName>
</protein>
<comment type="caution">
    <text evidence="2">The sequence shown here is derived from an EMBL/GenBank/DDBJ whole genome shotgun (WGS) entry which is preliminary data.</text>
</comment>
<dbReference type="Proteomes" id="UP001433268">
    <property type="component" value="Unassembled WGS sequence"/>
</dbReference>